<evidence type="ECO:0000256" key="5">
    <source>
        <dbReference type="SAM" id="MobiDB-lite"/>
    </source>
</evidence>
<keyword evidence="3" id="KW-0539">Nucleus</keyword>
<organism evidence="6 7">
    <name type="scientific">Rhododendron griersonianum</name>
    <dbReference type="NCBI Taxonomy" id="479676"/>
    <lineage>
        <taxon>Eukaryota</taxon>
        <taxon>Viridiplantae</taxon>
        <taxon>Streptophyta</taxon>
        <taxon>Embryophyta</taxon>
        <taxon>Tracheophyta</taxon>
        <taxon>Spermatophyta</taxon>
        <taxon>Magnoliopsida</taxon>
        <taxon>eudicotyledons</taxon>
        <taxon>Gunneridae</taxon>
        <taxon>Pentapetalae</taxon>
        <taxon>asterids</taxon>
        <taxon>Ericales</taxon>
        <taxon>Ericaceae</taxon>
        <taxon>Ericoideae</taxon>
        <taxon>Rhodoreae</taxon>
        <taxon>Rhododendron</taxon>
    </lineage>
</organism>
<name>A0AAV6KBF6_9ERIC</name>
<evidence type="ECO:0000256" key="4">
    <source>
        <dbReference type="SAM" id="Coils"/>
    </source>
</evidence>
<dbReference type="EMBL" id="JACTNZ010000005">
    <property type="protein sequence ID" value="KAG5549818.1"/>
    <property type="molecule type" value="Genomic_DNA"/>
</dbReference>
<dbReference type="Proteomes" id="UP000823749">
    <property type="component" value="Chromosome 5"/>
</dbReference>
<sequence length="606" mass="69343">MNQAKPRNSDDEEEIDSDDANDVYEYEEAIPEEESGKNRRYDPVENFLYELPENFRLCCRCMQSCAFICILKEYRMYKLHFLLLCLYCSCLCSFVYDENVASDDDEDGSDANGSRDDQNGDEIEEDEGRHSRMLQQVTGLPVEAFEGKISRIREPSFVCGVRSVLDGDGRISIQDLLDPLHGKRGFSKVRTSMQRMEKKSMPIQAPLPKVDREKVERKVAYEQSKKDITKSEFEKKIASLVNDNGVAEAHSKDGARLLELNKISVEDVKDHKDHLAKMRSLLFRHELKAKRIKKIKSKTFHRVLKKDRLKAVAAEMEMNPEAAKELAIKQEYKRAKERMTHKHKNSSKWAKRILRRGLDIQDEGTRAAISEQLHQHALLTRKMNSMKENTSSDDSSDEEDDIDISDISDQGRAPKLLEKAKEKTLEVIEEEDEVPKSGVLSLPFMVRGLKKRKEAADDEAKLALEEYESTLKQLGDKTVQEKVKSGTTSGRRVFGAPKKKVEESSKKVKVDNYYGNSDSEDNLEAKEDIDAGQDGSSIFQKGVNVDPDLLREESEIGHDPVFKNLDDIVKDPGSKTTYEVAIFASDTWKKARFFFRHLFLFSKQKN</sequence>
<dbReference type="Pfam" id="PF04615">
    <property type="entry name" value="Utp14"/>
    <property type="match status" value="1"/>
</dbReference>
<feature type="coiled-coil region" evidence="4">
    <location>
        <begin position="446"/>
        <end position="477"/>
    </location>
</feature>
<comment type="caution">
    <text evidence="6">The sequence shown here is derived from an EMBL/GenBank/DDBJ whole genome shotgun (WGS) entry which is preliminary data.</text>
</comment>
<keyword evidence="4" id="KW-0175">Coiled coil</keyword>
<evidence type="ECO:0000256" key="2">
    <source>
        <dbReference type="ARBA" id="ARBA00022553"/>
    </source>
</evidence>
<evidence type="ECO:0000256" key="3">
    <source>
        <dbReference type="ARBA" id="ARBA00023242"/>
    </source>
</evidence>
<dbReference type="GO" id="GO:0006364">
    <property type="term" value="P:rRNA processing"/>
    <property type="evidence" value="ECO:0007669"/>
    <property type="project" value="InterPro"/>
</dbReference>
<feature type="compositionally biased region" description="Acidic residues" evidence="5">
    <location>
        <begin position="10"/>
        <end position="33"/>
    </location>
</feature>
<comment type="subcellular location">
    <subcellularLocation>
        <location evidence="1">Nucleus</location>
        <location evidence="1">Nucleolus</location>
    </subcellularLocation>
</comment>
<feature type="compositionally biased region" description="Acidic residues" evidence="5">
    <location>
        <begin position="394"/>
        <end position="406"/>
    </location>
</feature>
<evidence type="ECO:0000256" key="1">
    <source>
        <dbReference type="ARBA" id="ARBA00004604"/>
    </source>
</evidence>
<accession>A0AAV6KBF6</accession>
<gene>
    <name evidence="6" type="ORF">RHGRI_014956</name>
</gene>
<keyword evidence="7" id="KW-1185">Reference proteome</keyword>
<evidence type="ECO:0000313" key="6">
    <source>
        <dbReference type="EMBL" id="KAG5549818.1"/>
    </source>
</evidence>
<reference evidence="6" key="1">
    <citation type="submission" date="2020-08" db="EMBL/GenBank/DDBJ databases">
        <title>Plant Genome Project.</title>
        <authorList>
            <person name="Zhang R.-G."/>
        </authorList>
    </citation>
    <scope>NUCLEOTIDE SEQUENCE</scope>
    <source>
        <strain evidence="6">WSP0</strain>
        <tissue evidence="6">Leaf</tissue>
    </source>
</reference>
<feature type="region of interest" description="Disordered" evidence="5">
    <location>
        <begin position="381"/>
        <end position="415"/>
    </location>
</feature>
<proteinExistence type="predicted"/>
<evidence type="ECO:0000313" key="7">
    <source>
        <dbReference type="Proteomes" id="UP000823749"/>
    </source>
</evidence>
<dbReference type="GO" id="GO:0032040">
    <property type="term" value="C:small-subunit processome"/>
    <property type="evidence" value="ECO:0007669"/>
    <property type="project" value="InterPro"/>
</dbReference>
<protein>
    <submittedName>
        <fullName evidence="6">Uncharacterized protein</fullName>
    </submittedName>
</protein>
<dbReference type="PANTHER" id="PTHR14150:SF12">
    <property type="entry name" value="U3 SMALL NUCLEOLAR RNA-ASSOCIATED PROTEIN 14 HOMOLOG A"/>
    <property type="match status" value="1"/>
</dbReference>
<keyword evidence="2" id="KW-0597">Phosphoprotein</keyword>
<dbReference type="PANTHER" id="PTHR14150">
    <property type="entry name" value="U3 SMALL NUCLEOLAR RNA-ASSOCIATED PROTEIN 14"/>
    <property type="match status" value="1"/>
</dbReference>
<dbReference type="InterPro" id="IPR006709">
    <property type="entry name" value="SSU_processome_Utp14"/>
</dbReference>
<feature type="region of interest" description="Disordered" evidence="5">
    <location>
        <begin position="103"/>
        <end position="131"/>
    </location>
</feature>
<dbReference type="AlphaFoldDB" id="A0AAV6KBF6"/>
<feature type="region of interest" description="Disordered" evidence="5">
    <location>
        <begin position="1"/>
        <end position="37"/>
    </location>
</feature>